<organism evidence="1">
    <name type="scientific">viral metagenome</name>
    <dbReference type="NCBI Taxonomy" id="1070528"/>
    <lineage>
        <taxon>unclassified sequences</taxon>
        <taxon>metagenomes</taxon>
        <taxon>organismal metagenomes</taxon>
    </lineage>
</organism>
<protein>
    <submittedName>
        <fullName evidence="1">Uncharacterized protein</fullName>
    </submittedName>
</protein>
<proteinExistence type="predicted"/>
<dbReference type="EMBL" id="MT141549">
    <property type="protein sequence ID" value="QJA66134.1"/>
    <property type="molecule type" value="Genomic_DNA"/>
</dbReference>
<name>A0A6M3J8R2_9ZZZZ</name>
<evidence type="ECO:0000313" key="1">
    <source>
        <dbReference type="EMBL" id="QJA66134.1"/>
    </source>
</evidence>
<gene>
    <name evidence="1" type="ORF">MM415B00361_0054</name>
</gene>
<sequence>MRGRLHGALLRRVRRPGAGELVRGGRVMTATCEGCEGAYADVRQYRARFRGAAWETVRYCDECAGLARANWSGDVDDFTLYFYRDTRAEARSLVDAGRYHEAARLAAMERGRATTGADD</sequence>
<dbReference type="AlphaFoldDB" id="A0A6M3J8R2"/>
<accession>A0A6M3J8R2</accession>
<reference evidence="1" key="1">
    <citation type="submission" date="2020-03" db="EMBL/GenBank/DDBJ databases">
        <title>The deep terrestrial virosphere.</title>
        <authorList>
            <person name="Holmfeldt K."/>
            <person name="Nilsson E."/>
            <person name="Simone D."/>
            <person name="Lopez-Fernandez M."/>
            <person name="Wu X."/>
            <person name="de Brujin I."/>
            <person name="Lundin D."/>
            <person name="Andersson A."/>
            <person name="Bertilsson S."/>
            <person name="Dopson M."/>
        </authorList>
    </citation>
    <scope>NUCLEOTIDE SEQUENCE</scope>
    <source>
        <strain evidence="1">MM415B00361</strain>
    </source>
</reference>